<dbReference type="AlphaFoldDB" id="A0ABD5JWL3"/>
<dbReference type="Proteomes" id="UP001362311">
    <property type="component" value="Unassembled WGS sequence"/>
</dbReference>
<proteinExistence type="predicted"/>
<dbReference type="RefSeq" id="WP_339439165.1">
    <property type="nucleotide sequence ID" value="NZ_JBBHKQ010000001.1"/>
</dbReference>
<reference evidence="1 2" key="1">
    <citation type="submission" date="2024-03" db="EMBL/GenBank/DDBJ databases">
        <title>Reference genomes for the five species model microbial community.</title>
        <authorList>
            <person name="Padfield D."/>
        </authorList>
    </citation>
    <scope>NUCLEOTIDE SEQUENCE [LARGE SCALE GENOMIC DNA]</scope>
    <source>
        <strain evidence="1 2">AB1</strain>
    </source>
</reference>
<organism evidence="1 2">
    <name type="scientific">Ochrobactrum teleogrylli</name>
    <dbReference type="NCBI Taxonomy" id="2479765"/>
    <lineage>
        <taxon>Bacteria</taxon>
        <taxon>Pseudomonadati</taxon>
        <taxon>Pseudomonadota</taxon>
        <taxon>Alphaproteobacteria</taxon>
        <taxon>Hyphomicrobiales</taxon>
        <taxon>Brucellaceae</taxon>
        <taxon>Brucella/Ochrobactrum group</taxon>
        <taxon>Ochrobactrum</taxon>
    </lineage>
</organism>
<evidence type="ECO:0000313" key="2">
    <source>
        <dbReference type="Proteomes" id="UP001362311"/>
    </source>
</evidence>
<dbReference type="EMBL" id="JBBHKQ010000001">
    <property type="protein sequence ID" value="MEJ5899648.1"/>
    <property type="molecule type" value="Genomic_DNA"/>
</dbReference>
<comment type="caution">
    <text evidence="1">The sequence shown here is derived from an EMBL/GenBank/DDBJ whole genome shotgun (WGS) entry which is preliminary data.</text>
</comment>
<protein>
    <submittedName>
        <fullName evidence="1">Uncharacterized protein</fullName>
    </submittedName>
</protein>
<name>A0ABD5JWL3_9HYPH</name>
<accession>A0ABD5JWL3</accession>
<sequence>MAKWIALNAQKVSQEHSVQTAPIGHRPRSGINEASRQLGIESTDAKRAVNVASLSDEAKEAAREVGLDEHQTNFVGCRNEIRTDPGSF</sequence>
<evidence type="ECO:0000313" key="1">
    <source>
        <dbReference type="EMBL" id="MEJ5899648.1"/>
    </source>
</evidence>
<gene>
    <name evidence="1" type="ORF">WIX40_05920</name>
</gene>